<name>A0ABV8I6Z7_9ACTN</name>
<feature type="transmembrane region" description="Helical" evidence="1">
    <location>
        <begin position="147"/>
        <end position="169"/>
    </location>
</feature>
<evidence type="ECO:0000256" key="1">
    <source>
        <dbReference type="SAM" id="Phobius"/>
    </source>
</evidence>
<proteinExistence type="predicted"/>
<keyword evidence="1" id="KW-1133">Transmembrane helix</keyword>
<dbReference type="InterPro" id="IPR012349">
    <property type="entry name" value="Split_barrel_FMN-bd"/>
</dbReference>
<evidence type="ECO:0008006" key="4">
    <source>
        <dbReference type="Google" id="ProtNLM"/>
    </source>
</evidence>
<feature type="transmembrane region" description="Helical" evidence="1">
    <location>
        <begin position="181"/>
        <end position="202"/>
    </location>
</feature>
<protein>
    <recommendedName>
        <fullName evidence="4">Nitroreductase family deazaflavin-dependent oxidoreductase</fullName>
    </recommendedName>
</protein>
<sequence>MQTRLVDPLVRRVLRTPWHDLISRWVVLLAFTGRRSGATVQVPAQYAQDGRMLTLVSKRSRVWWRSLEGGAPLRLTLRGVERTGWADVSRDPERVRPALLAVGRAIGRDEPVMPVEEAVAVTVRLDPLDPEAAAEPRPADGRLWRRWFAAVTLGEILGFAVPALIAAAVTASDAGPLSQAAAIVAAGTVEGAVLGLAQAYALRTALPAVPTRDWVRATAGGAAVAWLIGCLPLVAGDRFTQWPPVLLVLLGTVLLASMGVLQWRVLRRQVSGAAWWVAATAGAWLAALGVFAAVTTPLWQEGQPAWLVAVIGLLGGVTMAATVAALTGLAILRLLVAGQGVRRHAQPQQGQGDHRGGAA</sequence>
<evidence type="ECO:0000313" key="3">
    <source>
        <dbReference type="Proteomes" id="UP001595850"/>
    </source>
</evidence>
<dbReference type="Proteomes" id="UP001595850">
    <property type="component" value="Unassembled WGS sequence"/>
</dbReference>
<keyword evidence="1" id="KW-0472">Membrane</keyword>
<feature type="transmembrane region" description="Helical" evidence="1">
    <location>
        <begin position="241"/>
        <end position="261"/>
    </location>
</feature>
<keyword evidence="3" id="KW-1185">Reference proteome</keyword>
<evidence type="ECO:0000313" key="2">
    <source>
        <dbReference type="EMBL" id="MFC4058198.1"/>
    </source>
</evidence>
<feature type="transmembrane region" description="Helical" evidence="1">
    <location>
        <begin position="306"/>
        <end position="336"/>
    </location>
</feature>
<dbReference type="RefSeq" id="WP_377286396.1">
    <property type="nucleotide sequence ID" value="NZ_JBHSBM010000011.1"/>
</dbReference>
<feature type="transmembrane region" description="Helical" evidence="1">
    <location>
        <begin position="214"/>
        <end position="235"/>
    </location>
</feature>
<comment type="caution">
    <text evidence="2">The sequence shown here is derived from an EMBL/GenBank/DDBJ whole genome shotgun (WGS) entry which is preliminary data.</text>
</comment>
<organism evidence="2 3">
    <name type="scientific">Planomonospora corallina</name>
    <dbReference type="NCBI Taxonomy" id="1806052"/>
    <lineage>
        <taxon>Bacteria</taxon>
        <taxon>Bacillati</taxon>
        <taxon>Actinomycetota</taxon>
        <taxon>Actinomycetes</taxon>
        <taxon>Streptosporangiales</taxon>
        <taxon>Streptosporangiaceae</taxon>
        <taxon>Planomonospora</taxon>
    </lineage>
</organism>
<accession>A0ABV8I6Z7</accession>
<dbReference type="Gene3D" id="2.30.110.10">
    <property type="entry name" value="Electron Transport, Fmn-binding Protein, Chain A"/>
    <property type="match status" value="1"/>
</dbReference>
<gene>
    <name evidence="2" type="ORF">ACFOWE_07830</name>
</gene>
<dbReference type="EMBL" id="JBHSBM010000011">
    <property type="protein sequence ID" value="MFC4058198.1"/>
    <property type="molecule type" value="Genomic_DNA"/>
</dbReference>
<feature type="transmembrane region" description="Helical" evidence="1">
    <location>
        <begin position="273"/>
        <end position="294"/>
    </location>
</feature>
<reference evidence="3" key="1">
    <citation type="journal article" date="2019" name="Int. J. Syst. Evol. Microbiol.">
        <title>The Global Catalogue of Microorganisms (GCM) 10K type strain sequencing project: providing services to taxonomists for standard genome sequencing and annotation.</title>
        <authorList>
            <consortium name="The Broad Institute Genomics Platform"/>
            <consortium name="The Broad Institute Genome Sequencing Center for Infectious Disease"/>
            <person name="Wu L."/>
            <person name="Ma J."/>
        </authorList>
    </citation>
    <scope>NUCLEOTIDE SEQUENCE [LARGE SCALE GENOMIC DNA]</scope>
    <source>
        <strain evidence="3">TBRC 4489</strain>
    </source>
</reference>
<keyword evidence="1" id="KW-0812">Transmembrane</keyword>